<sequence length="186" mass="21364">MYLSKFIFQNPSSLVCGVVLLYYSRWVERRFGSSKFMSFILLNLFQTVVIEMCVFFVISRIYSYIPSSVYFAIGPYALLTALYLAFLTEMPLVPHTSLLGLPLSIHILPFIMFIQLFELSKRIPISCAAGALSFVLQRTFFSKTNLIPSFLTNIFCSTANPIGWFAQKFAEFGEIDWEYLNIIDCM</sequence>
<dbReference type="AlphaFoldDB" id="A0A3P7QXY4"/>
<dbReference type="SUPFAM" id="SSF144091">
    <property type="entry name" value="Rhomboid-like"/>
    <property type="match status" value="1"/>
</dbReference>
<evidence type="ECO:0000256" key="2">
    <source>
        <dbReference type="ARBA" id="ARBA00022692"/>
    </source>
</evidence>
<accession>A0A3P7QXY4</accession>
<gene>
    <name evidence="6" type="ORF">GPUH_LOCUS19620</name>
</gene>
<evidence type="ECO:0000256" key="5">
    <source>
        <dbReference type="SAM" id="Phobius"/>
    </source>
</evidence>
<dbReference type="InterPro" id="IPR035952">
    <property type="entry name" value="Rhomboid-like_sf"/>
</dbReference>
<dbReference type="Proteomes" id="UP000271098">
    <property type="component" value="Unassembled WGS sequence"/>
</dbReference>
<keyword evidence="2 5" id="KW-0812">Transmembrane</keyword>
<dbReference type="OrthoDB" id="272778at2759"/>
<feature type="transmembrane region" description="Helical" evidence="5">
    <location>
        <begin position="64"/>
        <end position="86"/>
    </location>
</feature>
<protein>
    <submittedName>
        <fullName evidence="6">Uncharacterized protein</fullName>
    </submittedName>
</protein>
<dbReference type="EMBL" id="UYRT01088844">
    <property type="protein sequence ID" value="VDN34219.1"/>
    <property type="molecule type" value="Genomic_DNA"/>
</dbReference>
<organism evidence="6 7">
    <name type="scientific">Gongylonema pulchrum</name>
    <dbReference type="NCBI Taxonomy" id="637853"/>
    <lineage>
        <taxon>Eukaryota</taxon>
        <taxon>Metazoa</taxon>
        <taxon>Ecdysozoa</taxon>
        <taxon>Nematoda</taxon>
        <taxon>Chromadorea</taxon>
        <taxon>Rhabditida</taxon>
        <taxon>Spirurina</taxon>
        <taxon>Spiruromorpha</taxon>
        <taxon>Spiruroidea</taxon>
        <taxon>Gongylonematidae</taxon>
        <taxon>Gongylonema</taxon>
    </lineage>
</organism>
<feature type="transmembrane region" description="Helical" evidence="5">
    <location>
        <begin position="36"/>
        <end position="58"/>
    </location>
</feature>
<evidence type="ECO:0000313" key="7">
    <source>
        <dbReference type="Proteomes" id="UP000271098"/>
    </source>
</evidence>
<dbReference type="GO" id="GO:0016020">
    <property type="term" value="C:membrane"/>
    <property type="evidence" value="ECO:0007669"/>
    <property type="project" value="UniProtKB-SubCell"/>
</dbReference>
<reference evidence="6 7" key="1">
    <citation type="submission" date="2018-11" db="EMBL/GenBank/DDBJ databases">
        <authorList>
            <consortium name="Pathogen Informatics"/>
        </authorList>
    </citation>
    <scope>NUCLEOTIDE SEQUENCE [LARGE SCALE GENOMIC DNA]</scope>
</reference>
<evidence type="ECO:0000256" key="4">
    <source>
        <dbReference type="ARBA" id="ARBA00023136"/>
    </source>
</evidence>
<keyword evidence="4 5" id="KW-0472">Membrane</keyword>
<evidence type="ECO:0000256" key="1">
    <source>
        <dbReference type="ARBA" id="ARBA00004141"/>
    </source>
</evidence>
<feature type="transmembrane region" description="Helical" evidence="5">
    <location>
        <begin position="98"/>
        <end position="117"/>
    </location>
</feature>
<name>A0A3P7QXY4_9BILA</name>
<feature type="transmembrane region" description="Helical" evidence="5">
    <location>
        <begin position="6"/>
        <end position="24"/>
    </location>
</feature>
<keyword evidence="3 5" id="KW-1133">Transmembrane helix</keyword>
<proteinExistence type="predicted"/>
<evidence type="ECO:0000256" key="3">
    <source>
        <dbReference type="ARBA" id="ARBA00022989"/>
    </source>
</evidence>
<evidence type="ECO:0000313" key="6">
    <source>
        <dbReference type="EMBL" id="VDN34219.1"/>
    </source>
</evidence>
<comment type="subcellular location">
    <subcellularLocation>
        <location evidence="1">Membrane</location>
        <topology evidence="1">Multi-pass membrane protein</topology>
    </subcellularLocation>
</comment>
<keyword evidence="7" id="KW-1185">Reference proteome</keyword>